<evidence type="ECO:0000256" key="1">
    <source>
        <dbReference type="SAM" id="MobiDB-lite"/>
    </source>
</evidence>
<sequence length="34" mass="3886">MQSMPPSPQRARPEETTTSVPSSSMKRFQFGFVR</sequence>
<gene>
    <name evidence="2" type="ORF">HDF10_000390</name>
</gene>
<evidence type="ECO:0000313" key="2">
    <source>
        <dbReference type="EMBL" id="MBB5342440.1"/>
    </source>
</evidence>
<feature type="region of interest" description="Disordered" evidence="1">
    <location>
        <begin position="1"/>
        <end position="34"/>
    </location>
</feature>
<name>A0A7W8N418_9BACT</name>
<reference evidence="2 3" key="1">
    <citation type="submission" date="2020-08" db="EMBL/GenBank/DDBJ databases">
        <title>Genomic Encyclopedia of Type Strains, Phase IV (KMG-V): Genome sequencing to study the core and pangenomes of soil and plant-associated prokaryotes.</title>
        <authorList>
            <person name="Whitman W."/>
        </authorList>
    </citation>
    <scope>NUCLEOTIDE SEQUENCE [LARGE SCALE GENOMIC DNA]</scope>
    <source>
        <strain evidence="2 3">M8US30</strain>
    </source>
</reference>
<accession>A0A7W8N418</accession>
<protein>
    <submittedName>
        <fullName evidence="2">Uncharacterized protein</fullName>
    </submittedName>
</protein>
<dbReference type="EMBL" id="JACHDZ010000001">
    <property type="protein sequence ID" value="MBB5342440.1"/>
    <property type="molecule type" value="Genomic_DNA"/>
</dbReference>
<organism evidence="2 3">
    <name type="scientific">Tunturiibacter lichenicola</name>
    <dbReference type="NCBI Taxonomy" id="2051959"/>
    <lineage>
        <taxon>Bacteria</taxon>
        <taxon>Pseudomonadati</taxon>
        <taxon>Acidobacteriota</taxon>
        <taxon>Terriglobia</taxon>
        <taxon>Terriglobales</taxon>
        <taxon>Acidobacteriaceae</taxon>
        <taxon>Tunturiibacter</taxon>
    </lineage>
</organism>
<proteinExistence type="predicted"/>
<evidence type="ECO:0000313" key="3">
    <source>
        <dbReference type="Proteomes" id="UP000569092"/>
    </source>
</evidence>
<dbReference type="AlphaFoldDB" id="A0A7W8N418"/>
<comment type="caution">
    <text evidence="2">The sequence shown here is derived from an EMBL/GenBank/DDBJ whole genome shotgun (WGS) entry which is preliminary data.</text>
</comment>
<dbReference type="Proteomes" id="UP000569092">
    <property type="component" value="Unassembled WGS sequence"/>
</dbReference>